<evidence type="ECO:0000313" key="1">
    <source>
        <dbReference type="EMBL" id="MDV6376376.1"/>
    </source>
</evidence>
<keyword evidence="2" id="KW-1185">Reference proteome</keyword>
<accession>A0ABU4DVC7</accession>
<comment type="caution">
    <text evidence="1">The sequence shown here is derived from an EMBL/GenBank/DDBJ whole genome shotgun (WGS) entry which is preliminary data.</text>
</comment>
<dbReference type="EMBL" id="JAPMIV010000060">
    <property type="protein sequence ID" value="MDV6376376.1"/>
    <property type="molecule type" value="Genomic_DNA"/>
</dbReference>
<gene>
    <name evidence="1" type="ORF">ORD21_17415</name>
</gene>
<protein>
    <submittedName>
        <fullName evidence="1">Uncharacterized protein</fullName>
    </submittedName>
</protein>
<dbReference type="RefSeq" id="WP_317641736.1">
    <property type="nucleotide sequence ID" value="NZ_JAPMIV010000060.1"/>
</dbReference>
<dbReference type="Proteomes" id="UP001276150">
    <property type="component" value="Unassembled WGS sequence"/>
</dbReference>
<evidence type="ECO:0000313" key="2">
    <source>
        <dbReference type="Proteomes" id="UP001276150"/>
    </source>
</evidence>
<organism evidence="1 2">
    <name type="scientific">Deinococcus arenicola</name>
    <dbReference type="NCBI Taxonomy" id="2994950"/>
    <lineage>
        <taxon>Bacteria</taxon>
        <taxon>Thermotogati</taxon>
        <taxon>Deinococcota</taxon>
        <taxon>Deinococci</taxon>
        <taxon>Deinococcales</taxon>
        <taxon>Deinococcaceae</taxon>
        <taxon>Deinococcus</taxon>
    </lineage>
</organism>
<reference evidence="1 2" key="1">
    <citation type="submission" date="2022-11" db="EMBL/GenBank/DDBJ databases">
        <title>Deinococcus ZS9-10, Low Temperature and Draught-tolerating, UV-resistant Bacteria from Continental Antarctica.</title>
        <authorList>
            <person name="Cheng L."/>
        </authorList>
    </citation>
    <scope>NUCLEOTIDE SEQUENCE [LARGE SCALE GENOMIC DNA]</scope>
    <source>
        <strain evidence="1 2">ZS9-10</strain>
    </source>
</reference>
<proteinExistence type="predicted"/>
<sequence length="51" mass="5465">METIGRAGFWATVEKYFGGDVAAYMRMLRTHRAQGKVSAVLGCSVQGQSAA</sequence>
<name>A0ABU4DVC7_9DEIO</name>